<proteinExistence type="predicted"/>
<dbReference type="InterPro" id="IPR036259">
    <property type="entry name" value="MFS_trans_sf"/>
</dbReference>
<feature type="transmembrane region" description="Helical" evidence="1">
    <location>
        <begin position="81"/>
        <end position="99"/>
    </location>
</feature>
<feature type="transmembrane region" description="Helical" evidence="1">
    <location>
        <begin position="323"/>
        <end position="346"/>
    </location>
</feature>
<organism evidence="3">
    <name type="scientific">freshwater metagenome</name>
    <dbReference type="NCBI Taxonomy" id="449393"/>
    <lineage>
        <taxon>unclassified sequences</taxon>
        <taxon>metagenomes</taxon>
        <taxon>ecological metagenomes</taxon>
    </lineage>
</organism>
<reference evidence="3" key="1">
    <citation type="submission" date="2020-05" db="EMBL/GenBank/DDBJ databases">
        <authorList>
            <person name="Chiriac C."/>
            <person name="Salcher M."/>
            <person name="Ghai R."/>
            <person name="Kavagutti S V."/>
        </authorList>
    </citation>
    <scope>NUCLEOTIDE SEQUENCE</scope>
</reference>
<name>A0A6J7L2Z0_9ZZZZ</name>
<evidence type="ECO:0000259" key="2">
    <source>
        <dbReference type="PROSITE" id="PS50850"/>
    </source>
</evidence>
<feature type="transmembrane region" description="Helical" evidence="1">
    <location>
        <begin position="358"/>
        <end position="377"/>
    </location>
</feature>
<feature type="domain" description="Major facilitator superfamily (MFS) profile" evidence="2">
    <location>
        <begin position="10"/>
        <end position="414"/>
    </location>
</feature>
<dbReference type="PANTHER" id="PTHR11360:SF284">
    <property type="entry name" value="EG:103B4.3 PROTEIN-RELATED"/>
    <property type="match status" value="1"/>
</dbReference>
<keyword evidence="1" id="KW-0812">Transmembrane</keyword>
<dbReference type="Gene3D" id="1.20.1250.20">
    <property type="entry name" value="MFS general substrate transporter like domains"/>
    <property type="match status" value="2"/>
</dbReference>
<feature type="transmembrane region" description="Helical" evidence="1">
    <location>
        <begin position="105"/>
        <end position="126"/>
    </location>
</feature>
<dbReference type="AlphaFoldDB" id="A0A6J7L2Z0"/>
<sequence length="419" mass="45874">MPTKGFKLHRAWLIAGVTFLTLIAAAAFRSTTSALFMPLEMHFGWTRTDTSLAVTVNLIFYGLTAPFAAVFMERFTIRRTVMIALTLIGLGTGLTLFMTEVWQLVLYWGVFVGLGTGALALVFASVVANRWFETRRGLITGIFSAAYATGQLLFLPLITNLVMQSGWQIGSLVVTVFVFAIMPIFFFVFKEKPADVGLLPFGATEPRVEEQAPRTVRATLSTLRDAFKVKAFWVLAGTFFVCGWTTNGLIGAHFIPAAHDHGMPATTAASLLAVVGIFDFVGTIASGWLTDKVDPKLLLVFYYGLRGLALFTVPFVLGPTAELPLWFFIVFYGLDWIATVPPTIALTRKYFGLAKSGVVYGWVFASHMIGAAVAAAYAGMIRDTLGDYFIAWITAAFLCLFAASSMFLIRDKSRGKSIQ</sequence>
<dbReference type="InterPro" id="IPR020846">
    <property type="entry name" value="MFS_dom"/>
</dbReference>
<dbReference type="PROSITE" id="PS50850">
    <property type="entry name" value="MFS"/>
    <property type="match status" value="1"/>
</dbReference>
<accession>A0A6J7L2Z0</accession>
<evidence type="ECO:0000313" key="3">
    <source>
        <dbReference type="EMBL" id="CAB4962315.1"/>
    </source>
</evidence>
<dbReference type="SUPFAM" id="SSF103473">
    <property type="entry name" value="MFS general substrate transporter"/>
    <property type="match status" value="1"/>
</dbReference>
<feature type="transmembrane region" description="Helical" evidence="1">
    <location>
        <begin position="297"/>
        <end position="317"/>
    </location>
</feature>
<feature type="transmembrane region" description="Helical" evidence="1">
    <location>
        <begin position="50"/>
        <end position="69"/>
    </location>
</feature>
<keyword evidence="1" id="KW-0472">Membrane</keyword>
<dbReference type="Pfam" id="PF07690">
    <property type="entry name" value="MFS_1"/>
    <property type="match status" value="1"/>
</dbReference>
<protein>
    <submittedName>
        <fullName evidence="3">Unannotated protein</fullName>
    </submittedName>
</protein>
<feature type="transmembrane region" description="Helical" evidence="1">
    <location>
        <begin position="169"/>
        <end position="189"/>
    </location>
</feature>
<dbReference type="EMBL" id="CAFBNO010000086">
    <property type="protein sequence ID" value="CAB4962315.1"/>
    <property type="molecule type" value="Genomic_DNA"/>
</dbReference>
<dbReference type="InterPro" id="IPR011701">
    <property type="entry name" value="MFS"/>
</dbReference>
<gene>
    <name evidence="3" type="ORF">UFOPK3837_01132</name>
</gene>
<keyword evidence="1" id="KW-1133">Transmembrane helix</keyword>
<dbReference type="GO" id="GO:0022857">
    <property type="term" value="F:transmembrane transporter activity"/>
    <property type="evidence" value="ECO:0007669"/>
    <property type="project" value="InterPro"/>
</dbReference>
<evidence type="ECO:0000256" key="1">
    <source>
        <dbReference type="SAM" id="Phobius"/>
    </source>
</evidence>
<feature type="transmembrane region" description="Helical" evidence="1">
    <location>
        <begin position="138"/>
        <end position="163"/>
    </location>
</feature>
<feature type="transmembrane region" description="Helical" evidence="1">
    <location>
        <begin position="267"/>
        <end position="290"/>
    </location>
</feature>
<dbReference type="PANTHER" id="PTHR11360">
    <property type="entry name" value="MONOCARBOXYLATE TRANSPORTER"/>
    <property type="match status" value="1"/>
</dbReference>
<feature type="transmembrane region" description="Helical" evidence="1">
    <location>
        <begin position="389"/>
        <end position="409"/>
    </location>
</feature>
<dbReference type="CDD" id="cd17355">
    <property type="entry name" value="MFS_YcxA_like"/>
    <property type="match status" value="1"/>
</dbReference>
<feature type="transmembrane region" description="Helical" evidence="1">
    <location>
        <begin position="231"/>
        <end position="255"/>
    </location>
</feature>
<dbReference type="InterPro" id="IPR050327">
    <property type="entry name" value="Proton-linked_MCT"/>
</dbReference>